<dbReference type="Pfam" id="PF00847">
    <property type="entry name" value="AP2"/>
    <property type="match status" value="1"/>
</dbReference>
<evidence type="ECO:0000256" key="5">
    <source>
        <dbReference type="ARBA" id="ARBA00023242"/>
    </source>
</evidence>
<proteinExistence type="predicted"/>
<evidence type="ECO:0000313" key="9">
    <source>
        <dbReference type="EMBL" id="KAK1935942.1"/>
    </source>
</evidence>
<name>A0AAD9GCN3_BABDI</name>
<reference evidence="9" key="1">
    <citation type="journal article" date="2014" name="Nucleic Acids Res.">
        <title>The evolutionary dynamics of variant antigen genes in Babesia reveal a history of genomic innovation underlying host-parasite interaction.</title>
        <authorList>
            <person name="Jackson A.P."/>
            <person name="Otto T.D."/>
            <person name="Darby A."/>
            <person name="Ramaprasad A."/>
            <person name="Xia D."/>
            <person name="Echaide I.E."/>
            <person name="Farber M."/>
            <person name="Gahlot S."/>
            <person name="Gamble J."/>
            <person name="Gupta D."/>
            <person name="Gupta Y."/>
            <person name="Jackson L."/>
            <person name="Malandrin L."/>
            <person name="Malas T.B."/>
            <person name="Moussa E."/>
            <person name="Nair M."/>
            <person name="Reid A.J."/>
            <person name="Sanders M."/>
            <person name="Sharma J."/>
            <person name="Tracey A."/>
            <person name="Quail M.A."/>
            <person name="Weir W."/>
            <person name="Wastling J.M."/>
            <person name="Hall N."/>
            <person name="Willadsen P."/>
            <person name="Lingelbach K."/>
            <person name="Shiels B."/>
            <person name="Tait A."/>
            <person name="Berriman M."/>
            <person name="Allred D.R."/>
            <person name="Pain A."/>
        </authorList>
    </citation>
    <scope>NUCLEOTIDE SEQUENCE</scope>
    <source>
        <strain evidence="9">1802A</strain>
    </source>
</reference>
<gene>
    <name evidence="9" type="ORF">X943_000519</name>
</gene>
<evidence type="ECO:0000256" key="1">
    <source>
        <dbReference type="ARBA" id="ARBA00004123"/>
    </source>
</evidence>
<dbReference type="GO" id="GO:0003700">
    <property type="term" value="F:DNA-binding transcription factor activity"/>
    <property type="evidence" value="ECO:0007669"/>
    <property type="project" value="InterPro"/>
</dbReference>
<comment type="subcellular location">
    <subcellularLocation>
        <location evidence="1">Nucleus</location>
    </subcellularLocation>
</comment>
<evidence type="ECO:0000259" key="8">
    <source>
        <dbReference type="Pfam" id="PF14733"/>
    </source>
</evidence>
<keyword evidence="4" id="KW-0804">Transcription</keyword>
<protein>
    <recommendedName>
        <fullName evidence="11">AP2/ERF domain-containing protein</fullName>
    </recommendedName>
</protein>
<keyword evidence="10" id="KW-1185">Reference proteome</keyword>
<evidence type="ECO:0000256" key="2">
    <source>
        <dbReference type="ARBA" id="ARBA00023015"/>
    </source>
</evidence>
<evidence type="ECO:0000259" key="7">
    <source>
        <dbReference type="Pfam" id="PF00847"/>
    </source>
</evidence>
<evidence type="ECO:0000256" key="4">
    <source>
        <dbReference type="ARBA" id="ARBA00023163"/>
    </source>
</evidence>
<sequence>MRSNMATAPDGIHLQNFFHENYVARNILPSRGVEGRSDKLILPAHKSMRDGINGLASTMIYDDERLNHISQYRTTTALPHYNLATTVGYESMPLHTWTREQLEEQLMILRKKELANIQGQQQWLAAQLAGRRSHVDLDAMEVMPTPTMLSRMTSIEESGAPPKRHANDDFKPFHPRKRVNMYNQRDVQHTTFQNAPFTMIAAATKKFVNFESPSNPSLLQSEKNMDEAPHVDAMLETSQVDAPLCRMETRSISTDEGSQMSVGPSDVDSEFEFNETSTAQPRSRMVLRQISNLPRCDTTIGSSHSDFVYDWKDAKPAKDDADDKTSFALSLSGSLQQDYINFTKNGILTNDLRQEYIRRSKLYPKVRGVWFNSTVRRMGWVGQAYKKCKRIEKIFSISKHGFDGARELAIAFRNSQKPVDSSTVAEESMLPTETIVPTETTYSVETNDDFPVTETGESASNEMVDELFVPACEDVDEDIIGQEEVAAPPSCGSDEGSNLLYQYKSYEEVPTLEAADGISSDDISLENPFTNLMNQYTSELSHEQKAHRDFLCKEALRFMLCELSVLMELDVPVPRMSQDACRRGVQYHLDLLESCQSADDMAPYMAIFGQYICKGLTPVDMPFGEVFTILRAFSHCKPLGQEFCSPSTQAFVDEPQEVNLIDLIVV</sequence>
<dbReference type="Gene3D" id="1.20.5.2050">
    <property type="match status" value="1"/>
</dbReference>
<accession>A0AAD9GCN3</accession>
<keyword evidence="2" id="KW-0805">Transcription regulation</keyword>
<dbReference type="GO" id="GO:0003677">
    <property type="term" value="F:DNA binding"/>
    <property type="evidence" value="ECO:0007669"/>
    <property type="project" value="UniProtKB-KW"/>
</dbReference>
<dbReference type="EMBL" id="JAHBMH010000044">
    <property type="protein sequence ID" value="KAK1935942.1"/>
    <property type="molecule type" value="Genomic_DNA"/>
</dbReference>
<evidence type="ECO:0008006" key="11">
    <source>
        <dbReference type="Google" id="ProtNLM"/>
    </source>
</evidence>
<keyword evidence="3" id="KW-0238">DNA-binding</keyword>
<dbReference type="AlphaFoldDB" id="A0AAD9GCN3"/>
<evidence type="ECO:0000256" key="3">
    <source>
        <dbReference type="ARBA" id="ARBA00023125"/>
    </source>
</evidence>
<evidence type="ECO:0000313" key="10">
    <source>
        <dbReference type="Proteomes" id="UP001195914"/>
    </source>
</evidence>
<feature type="region of interest" description="Disordered" evidence="6">
    <location>
        <begin position="252"/>
        <end position="275"/>
    </location>
</feature>
<keyword evidence="5" id="KW-0539">Nucleus</keyword>
<dbReference type="Pfam" id="PF14733">
    <property type="entry name" value="ACDC"/>
    <property type="match status" value="1"/>
</dbReference>
<comment type="caution">
    <text evidence="9">The sequence shown here is derived from an EMBL/GenBank/DDBJ whole genome shotgun (WGS) entry which is preliminary data.</text>
</comment>
<feature type="domain" description="AP2/ERF" evidence="7">
    <location>
        <begin position="364"/>
        <end position="415"/>
    </location>
</feature>
<dbReference type="GO" id="GO:0005634">
    <property type="term" value="C:nucleus"/>
    <property type="evidence" value="ECO:0007669"/>
    <property type="project" value="UniProtKB-SubCell"/>
</dbReference>
<feature type="domain" description="AP2-coincident C-terminal" evidence="8">
    <location>
        <begin position="544"/>
        <end position="632"/>
    </location>
</feature>
<organism evidence="9 10">
    <name type="scientific">Babesia divergens</name>
    <dbReference type="NCBI Taxonomy" id="32595"/>
    <lineage>
        <taxon>Eukaryota</taxon>
        <taxon>Sar</taxon>
        <taxon>Alveolata</taxon>
        <taxon>Apicomplexa</taxon>
        <taxon>Aconoidasida</taxon>
        <taxon>Piroplasmida</taxon>
        <taxon>Babesiidae</taxon>
        <taxon>Babesia</taxon>
    </lineage>
</organism>
<evidence type="ECO:0000256" key="6">
    <source>
        <dbReference type="SAM" id="MobiDB-lite"/>
    </source>
</evidence>
<reference evidence="9" key="2">
    <citation type="submission" date="2021-05" db="EMBL/GenBank/DDBJ databases">
        <authorList>
            <person name="Pain A."/>
        </authorList>
    </citation>
    <scope>NUCLEOTIDE SEQUENCE</scope>
    <source>
        <strain evidence="9">1802A</strain>
    </source>
</reference>
<dbReference type="InterPro" id="IPR028078">
    <property type="entry name" value="ACDC"/>
</dbReference>
<feature type="compositionally biased region" description="Polar residues" evidence="6">
    <location>
        <begin position="252"/>
        <end position="262"/>
    </location>
</feature>
<dbReference type="InterPro" id="IPR001471">
    <property type="entry name" value="AP2/ERF_dom"/>
</dbReference>
<dbReference type="Proteomes" id="UP001195914">
    <property type="component" value="Unassembled WGS sequence"/>
</dbReference>